<keyword evidence="7" id="KW-1185">Reference proteome</keyword>
<keyword evidence="4" id="KW-1133">Transmembrane helix</keyword>
<evidence type="ECO:0000256" key="2">
    <source>
        <dbReference type="ARBA" id="ARBA00022803"/>
    </source>
</evidence>
<keyword evidence="1" id="KW-0677">Repeat</keyword>
<keyword evidence="4" id="KW-0812">Transmembrane</keyword>
<sequence>MKLTHSLINPVFALLMLGNLGMAQSEDLFDKATASYNQGNYEEAIGFYEQILSNGEHSAALYFNMGNAHYKQNEVAPSIYYYEKALLLKPGDTEILNNLAYARNMTLDDISPLPEPDLERLYKGILNSFSMNTWAFLGIFLMFLFVGMYLFFLGSDRPNRKRIGLISSGIALMLALFCTAFSYLRYRAYQESQPAIIFNREITVRSEPNRDSSPVFLLHEGTKVQVKDSLDVWLKIELADGQTGWAEGDALRLLKDF</sequence>
<dbReference type="SMART" id="SM00028">
    <property type="entry name" value="TPR"/>
    <property type="match status" value="2"/>
</dbReference>
<keyword evidence="4" id="KW-0472">Membrane</keyword>
<organism evidence="6 7">
    <name type="scientific">Robiginitalea aurantiaca</name>
    <dbReference type="NCBI Taxonomy" id="3056915"/>
    <lineage>
        <taxon>Bacteria</taxon>
        <taxon>Pseudomonadati</taxon>
        <taxon>Bacteroidota</taxon>
        <taxon>Flavobacteriia</taxon>
        <taxon>Flavobacteriales</taxon>
        <taxon>Flavobacteriaceae</taxon>
        <taxon>Robiginitalea</taxon>
    </lineage>
</organism>
<dbReference type="Pfam" id="PF07719">
    <property type="entry name" value="TPR_2"/>
    <property type="match status" value="1"/>
</dbReference>
<evidence type="ECO:0000256" key="3">
    <source>
        <dbReference type="PROSITE-ProRule" id="PRU00339"/>
    </source>
</evidence>
<feature type="domain" description="SH3b" evidence="5">
    <location>
        <begin position="192"/>
        <end position="254"/>
    </location>
</feature>
<dbReference type="InterPro" id="IPR011990">
    <property type="entry name" value="TPR-like_helical_dom_sf"/>
</dbReference>
<dbReference type="PROSITE" id="PS50005">
    <property type="entry name" value="TPR"/>
    <property type="match status" value="1"/>
</dbReference>
<evidence type="ECO:0000259" key="5">
    <source>
        <dbReference type="SMART" id="SM00287"/>
    </source>
</evidence>
<accession>A0ABT7WED3</accession>
<evidence type="ECO:0000313" key="6">
    <source>
        <dbReference type="EMBL" id="MDM9631238.1"/>
    </source>
</evidence>
<dbReference type="SMART" id="SM00287">
    <property type="entry name" value="SH3b"/>
    <property type="match status" value="1"/>
</dbReference>
<keyword evidence="2 3" id="KW-0802">TPR repeat</keyword>
<dbReference type="InterPro" id="IPR003646">
    <property type="entry name" value="SH3-like_bac-type"/>
</dbReference>
<proteinExistence type="predicted"/>
<dbReference type="InterPro" id="IPR019734">
    <property type="entry name" value="TPR_rpt"/>
</dbReference>
<feature type="repeat" description="TPR" evidence="3">
    <location>
        <begin position="59"/>
        <end position="92"/>
    </location>
</feature>
<name>A0ABT7WED3_9FLAO</name>
<evidence type="ECO:0000256" key="1">
    <source>
        <dbReference type="ARBA" id="ARBA00022737"/>
    </source>
</evidence>
<protein>
    <submittedName>
        <fullName evidence="6">Tetratricopeptide repeat protein</fullName>
    </submittedName>
</protein>
<feature type="transmembrane region" description="Helical" evidence="4">
    <location>
        <begin position="134"/>
        <end position="153"/>
    </location>
</feature>
<dbReference type="EMBL" id="JAUDUY010000003">
    <property type="protein sequence ID" value="MDM9631238.1"/>
    <property type="molecule type" value="Genomic_DNA"/>
</dbReference>
<dbReference type="Gene3D" id="1.25.40.10">
    <property type="entry name" value="Tetratricopeptide repeat domain"/>
    <property type="match status" value="1"/>
</dbReference>
<gene>
    <name evidence="6" type="ORF">QU605_07145</name>
</gene>
<feature type="transmembrane region" description="Helical" evidence="4">
    <location>
        <begin position="165"/>
        <end position="184"/>
    </location>
</feature>
<dbReference type="SUPFAM" id="SSF48452">
    <property type="entry name" value="TPR-like"/>
    <property type="match status" value="1"/>
</dbReference>
<reference evidence="6" key="1">
    <citation type="submission" date="2023-06" db="EMBL/GenBank/DDBJ databases">
        <title>Robiginitalea aurantiacus sp. nov. and Algoriphagus sediminis sp. nov., isolated from coastal sediment.</title>
        <authorList>
            <person name="Zhou Z.Y."/>
            <person name="An J."/>
            <person name="Jia Y.W."/>
            <person name="Du Z.J."/>
        </authorList>
    </citation>
    <scope>NUCLEOTIDE SEQUENCE</scope>
    <source>
        <strain evidence="6">M39</strain>
    </source>
</reference>
<dbReference type="RefSeq" id="WP_289724601.1">
    <property type="nucleotide sequence ID" value="NZ_JAUDUY010000003.1"/>
</dbReference>
<comment type="caution">
    <text evidence="6">The sequence shown here is derived from an EMBL/GenBank/DDBJ whole genome shotgun (WGS) entry which is preliminary data.</text>
</comment>
<evidence type="ECO:0000313" key="7">
    <source>
        <dbReference type="Proteomes" id="UP001174839"/>
    </source>
</evidence>
<dbReference type="Gene3D" id="2.30.30.40">
    <property type="entry name" value="SH3 Domains"/>
    <property type="match status" value="1"/>
</dbReference>
<dbReference type="Proteomes" id="UP001174839">
    <property type="component" value="Unassembled WGS sequence"/>
</dbReference>
<dbReference type="InterPro" id="IPR013105">
    <property type="entry name" value="TPR_2"/>
</dbReference>
<dbReference type="Pfam" id="PF08239">
    <property type="entry name" value="SH3_3"/>
    <property type="match status" value="1"/>
</dbReference>
<evidence type="ECO:0000256" key="4">
    <source>
        <dbReference type="SAM" id="Phobius"/>
    </source>
</evidence>